<sequence length="52" mass="5831">MIDIPLHRMGIVPGDKILVDVLNEASRLLQMKGWSRIAMARSASRLLKNPFA</sequence>
<dbReference type="EMBL" id="LR536450">
    <property type="protein sequence ID" value="VFU08845.1"/>
    <property type="molecule type" value="Genomic_DNA"/>
</dbReference>
<reference evidence="1 2" key="1">
    <citation type="submission" date="2019-03" db="EMBL/GenBank/DDBJ databases">
        <authorList>
            <person name="Kox A.R. M."/>
        </authorList>
    </citation>
    <scope>NUCLEOTIDE SEQUENCE [LARGE SCALE GENOMIC DNA]</scope>
    <source>
        <strain evidence="1">MTUNDRAET4 annotated genome</strain>
    </source>
</reference>
<organism evidence="1 2">
    <name type="scientific">Methylocella tundrae</name>
    <dbReference type="NCBI Taxonomy" id="227605"/>
    <lineage>
        <taxon>Bacteria</taxon>
        <taxon>Pseudomonadati</taxon>
        <taxon>Pseudomonadota</taxon>
        <taxon>Alphaproteobacteria</taxon>
        <taxon>Hyphomicrobiales</taxon>
        <taxon>Beijerinckiaceae</taxon>
        <taxon>Methylocella</taxon>
    </lineage>
</organism>
<name>A0A4U8YZS9_METTU</name>
<dbReference type="AlphaFoldDB" id="A0A4U8YZS9"/>
<dbReference type="KEGG" id="mtun:MTUNDRAET4_1952"/>
<evidence type="ECO:0000313" key="2">
    <source>
        <dbReference type="Proteomes" id="UP000294360"/>
    </source>
</evidence>
<evidence type="ECO:0000313" key="1">
    <source>
        <dbReference type="EMBL" id="VFU08845.1"/>
    </source>
</evidence>
<accession>A0A4U8YZS9</accession>
<dbReference type="RefSeq" id="WP_166795907.1">
    <property type="nucleotide sequence ID" value="NZ_CP139089.1"/>
</dbReference>
<proteinExistence type="predicted"/>
<protein>
    <submittedName>
        <fullName evidence="1">Uncharacterized protein</fullName>
    </submittedName>
</protein>
<gene>
    <name evidence="1" type="ORF">MTUNDRAET4_1952</name>
</gene>
<dbReference type="Proteomes" id="UP000294360">
    <property type="component" value="Chromosome"/>
</dbReference>